<dbReference type="Gene3D" id="3.40.50.300">
    <property type="entry name" value="P-loop containing nucleotide triphosphate hydrolases"/>
    <property type="match status" value="1"/>
</dbReference>
<dbReference type="GO" id="GO:0005524">
    <property type="term" value="F:ATP binding"/>
    <property type="evidence" value="ECO:0007669"/>
    <property type="project" value="InterPro"/>
</dbReference>
<proteinExistence type="predicted"/>
<comment type="caution">
    <text evidence="2">The sequence shown here is derived from an EMBL/GenBank/DDBJ whole genome shotgun (WGS) entry which is preliminary data.</text>
</comment>
<evidence type="ECO:0000259" key="1">
    <source>
        <dbReference type="Pfam" id="PF03796"/>
    </source>
</evidence>
<dbReference type="InterPro" id="IPR027417">
    <property type="entry name" value="P-loop_NTPase"/>
</dbReference>
<dbReference type="InterPro" id="IPR007694">
    <property type="entry name" value="DNA_helicase_DnaB-like_C"/>
</dbReference>
<protein>
    <recommendedName>
        <fullName evidence="1">SF4 helicase domain-containing protein</fullName>
    </recommendedName>
</protein>
<dbReference type="AlphaFoldDB" id="A0A0F9SIV3"/>
<dbReference type="Pfam" id="PF03796">
    <property type="entry name" value="DnaB_C"/>
    <property type="match status" value="1"/>
</dbReference>
<reference evidence="2" key="1">
    <citation type="journal article" date="2015" name="Nature">
        <title>Complex archaea that bridge the gap between prokaryotes and eukaryotes.</title>
        <authorList>
            <person name="Spang A."/>
            <person name="Saw J.H."/>
            <person name="Jorgensen S.L."/>
            <person name="Zaremba-Niedzwiedzka K."/>
            <person name="Martijn J."/>
            <person name="Lind A.E."/>
            <person name="van Eijk R."/>
            <person name="Schleper C."/>
            <person name="Guy L."/>
            <person name="Ettema T.J."/>
        </authorList>
    </citation>
    <scope>NUCLEOTIDE SEQUENCE</scope>
</reference>
<dbReference type="GO" id="GO:0003678">
    <property type="term" value="F:DNA helicase activity"/>
    <property type="evidence" value="ECO:0007669"/>
    <property type="project" value="InterPro"/>
</dbReference>
<organism evidence="2">
    <name type="scientific">marine sediment metagenome</name>
    <dbReference type="NCBI Taxonomy" id="412755"/>
    <lineage>
        <taxon>unclassified sequences</taxon>
        <taxon>metagenomes</taxon>
        <taxon>ecological metagenomes</taxon>
    </lineage>
</organism>
<sequence>MITVEHVVAMAIRDMGVLDELGEALRSDLVLANPYFRRIATFADDFVLQHRKLPAPGDWDMWLSSLEKGLHDGTRENLGRLLAMDLSTFTPAYFGAEALKQLQQAAVQVARARLNEAGDVSVDTFVSLAEQVGSVQSAGIKGLAYLNDLKSWVKPAREDELLTTGYPTLDRHIGGWGNELWMMFADTGIGKSMWLQNATTNLARRGARCLHLSLELGVRPQIQRYYRAIAQAERAEFNTGIAEVTRRLKHWFRLAQGEVILLELPAYSLEPDELKRIIERLSRSMGEIDVLTLDYLDLLTLSDRASAKHGYTDLGRITHEVRALCPAFDITVLTASQAVKRPERAGHLTTRDMGDSYQKVRGVDGLLSLNQLPEEAEVHQGRIGLLKLRDSGGRGQEIQVYVNRELAIIQELDTVNTLELRQRLGHMQPVPTKDDRKLNTATTK</sequence>
<accession>A0A0F9SIV3</accession>
<evidence type="ECO:0000313" key="2">
    <source>
        <dbReference type="EMBL" id="KKN68875.1"/>
    </source>
</evidence>
<feature type="domain" description="SF4 helicase" evidence="1">
    <location>
        <begin position="162"/>
        <end position="343"/>
    </location>
</feature>
<dbReference type="EMBL" id="LAZR01000437">
    <property type="protein sequence ID" value="KKN68875.1"/>
    <property type="molecule type" value="Genomic_DNA"/>
</dbReference>
<dbReference type="SUPFAM" id="SSF52540">
    <property type="entry name" value="P-loop containing nucleoside triphosphate hydrolases"/>
    <property type="match status" value="1"/>
</dbReference>
<gene>
    <name evidence="2" type="ORF">LCGC14_0446610</name>
</gene>
<dbReference type="GO" id="GO:0006260">
    <property type="term" value="P:DNA replication"/>
    <property type="evidence" value="ECO:0007669"/>
    <property type="project" value="InterPro"/>
</dbReference>
<name>A0A0F9SIV3_9ZZZZ</name>